<proteinExistence type="predicted"/>
<name>A0A6J6SQ51_9ZZZZ</name>
<feature type="domain" description="POTRA" evidence="6">
    <location>
        <begin position="21"/>
        <end position="89"/>
    </location>
</feature>
<reference evidence="7" key="1">
    <citation type="submission" date="2020-05" db="EMBL/GenBank/DDBJ databases">
        <authorList>
            <person name="Chiriac C."/>
            <person name="Salcher M."/>
            <person name="Ghai R."/>
            <person name="Kavagutti S V."/>
        </authorList>
    </citation>
    <scope>NUCLEOTIDE SEQUENCE</scope>
</reference>
<sequence>MTVLGVGALAYGLGWSNLLSVDSIAIHGTNQIKLIQSQLEAGGSKLKIGEPLARINPRTEENLIKDLEWIASASVSRNWISGAIDVRVVPRVPIAVFKSQDSAAAPRYLAINGVEFSSPQSFSNLAPISLGKGSVNKSVRERRAVAKFVSALPADLVNSLIGIELSNSDEIIMKAKPGKVLLRINWGSGNSSDEIAVKSRVLKGLLALPENKKITAIDLTSANLPIVK</sequence>
<dbReference type="InterPro" id="IPR013685">
    <property type="entry name" value="POTRA_FtsQ_type"/>
</dbReference>
<evidence type="ECO:0000256" key="2">
    <source>
        <dbReference type="ARBA" id="ARBA00022618"/>
    </source>
</evidence>
<keyword evidence="2" id="KW-0132">Cell division</keyword>
<keyword evidence="4" id="KW-1133">Transmembrane helix</keyword>
<evidence type="ECO:0000256" key="3">
    <source>
        <dbReference type="ARBA" id="ARBA00022692"/>
    </source>
</evidence>
<evidence type="ECO:0000256" key="1">
    <source>
        <dbReference type="ARBA" id="ARBA00022475"/>
    </source>
</evidence>
<organism evidence="7">
    <name type="scientific">freshwater metagenome</name>
    <dbReference type="NCBI Taxonomy" id="449393"/>
    <lineage>
        <taxon>unclassified sequences</taxon>
        <taxon>metagenomes</taxon>
        <taxon>ecological metagenomes</taxon>
    </lineage>
</organism>
<keyword evidence="5" id="KW-0131">Cell cycle</keyword>
<dbReference type="AlphaFoldDB" id="A0A6J6SQ51"/>
<evidence type="ECO:0000256" key="4">
    <source>
        <dbReference type="ARBA" id="ARBA00022989"/>
    </source>
</evidence>
<gene>
    <name evidence="7" type="ORF">UFOPK2788_00564</name>
</gene>
<protein>
    <submittedName>
        <fullName evidence="7">Unannotated protein</fullName>
    </submittedName>
</protein>
<dbReference type="Pfam" id="PF08478">
    <property type="entry name" value="POTRA_1"/>
    <property type="match status" value="1"/>
</dbReference>
<evidence type="ECO:0000256" key="5">
    <source>
        <dbReference type="ARBA" id="ARBA00023306"/>
    </source>
</evidence>
<keyword evidence="4" id="KW-0472">Membrane</keyword>
<keyword evidence="1" id="KW-1003">Cell membrane</keyword>
<dbReference type="EMBL" id="CAEZYV010000069">
    <property type="protein sequence ID" value="CAB4737041.1"/>
    <property type="molecule type" value="Genomic_DNA"/>
</dbReference>
<accession>A0A6J6SQ51</accession>
<evidence type="ECO:0000313" key="7">
    <source>
        <dbReference type="EMBL" id="CAB4737041.1"/>
    </source>
</evidence>
<keyword evidence="3" id="KW-0812">Transmembrane</keyword>
<evidence type="ECO:0000259" key="6">
    <source>
        <dbReference type="Pfam" id="PF08478"/>
    </source>
</evidence>